<dbReference type="AlphaFoldDB" id="A0A1M7T6X7"/>
<dbReference type="SUPFAM" id="SSF116734">
    <property type="entry name" value="DNA methylase specificity domain"/>
    <property type="match status" value="2"/>
</dbReference>
<name>A0A1M7T6X7_9BACT</name>
<dbReference type="STRING" id="1121455.SAMN02745728_01648"/>
<evidence type="ECO:0000313" key="6">
    <source>
        <dbReference type="Proteomes" id="UP000186469"/>
    </source>
</evidence>
<dbReference type="InterPro" id="IPR000055">
    <property type="entry name" value="Restrct_endonuc_typeI_TRD"/>
</dbReference>
<evidence type="ECO:0000256" key="1">
    <source>
        <dbReference type="ARBA" id="ARBA00010923"/>
    </source>
</evidence>
<dbReference type="Proteomes" id="UP000186469">
    <property type="component" value="Unassembled WGS sequence"/>
</dbReference>
<dbReference type="InterPro" id="IPR051212">
    <property type="entry name" value="Type-I_RE_S_subunit"/>
</dbReference>
<organism evidence="5 6">
    <name type="scientific">Desulfovibrio litoralis DSM 11393</name>
    <dbReference type="NCBI Taxonomy" id="1121455"/>
    <lineage>
        <taxon>Bacteria</taxon>
        <taxon>Pseudomonadati</taxon>
        <taxon>Thermodesulfobacteriota</taxon>
        <taxon>Desulfovibrionia</taxon>
        <taxon>Desulfovibrionales</taxon>
        <taxon>Desulfovibrionaceae</taxon>
        <taxon>Desulfovibrio</taxon>
    </lineage>
</organism>
<accession>A0A1M7T6X7</accession>
<keyword evidence="6" id="KW-1185">Reference proteome</keyword>
<evidence type="ECO:0000256" key="3">
    <source>
        <dbReference type="ARBA" id="ARBA00023125"/>
    </source>
</evidence>
<keyword evidence="2" id="KW-0680">Restriction system</keyword>
<feature type="domain" description="Type I restriction modification DNA specificity" evidence="4">
    <location>
        <begin position="106"/>
        <end position="186"/>
    </location>
</feature>
<evidence type="ECO:0000256" key="2">
    <source>
        <dbReference type="ARBA" id="ARBA00022747"/>
    </source>
</evidence>
<reference evidence="5 6" key="1">
    <citation type="submission" date="2016-12" db="EMBL/GenBank/DDBJ databases">
        <authorList>
            <person name="Song W.-J."/>
            <person name="Kurnit D.M."/>
        </authorList>
    </citation>
    <scope>NUCLEOTIDE SEQUENCE [LARGE SCALE GENOMIC DNA]</scope>
    <source>
        <strain evidence="5 6">DSM 11393</strain>
    </source>
</reference>
<dbReference type="Gene3D" id="3.90.220.20">
    <property type="entry name" value="DNA methylase specificity domains"/>
    <property type="match status" value="2"/>
</dbReference>
<dbReference type="CDD" id="cd17246">
    <property type="entry name" value="RMtype1_S_SonII-TRD2-CR2_like"/>
    <property type="match status" value="1"/>
</dbReference>
<evidence type="ECO:0000313" key="5">
    <source>
        <dbReference type="EMBL" id="SHN66456.1"/>
    </source>
</evidence>
<dbReference type="PANTHER" id="PTHR43140">
    <property type="entry name" value="TYPE-1 RESTRICTION ENZYME ECOKI SPECIFICITY PROTEIN"/>
    <property type="match status" value="1"/>
</dbReference>
<dbReference type="GO" id="GO:0009307">
    <property type="term" value="P:DNA restriction-modification system"/>
    <property type="evidence" value="ECO:0007669"/>
    <property type="project" value="UniProtKB-KW"/>
</dbReference>
<dbReference type="Pfam" id="PF01420">
    <property type="entry name" value="Methylase_S"/>
    <property type="match status" value="2"/>
</dbReference>
<dbReference type="InterPro" id="IPR044946">
    <property type="entry name" value="Restrct_endonuc_typeI_TRD_sf"/>
</dbReference>
<gene>
    <name evidence="5" type="ORF">SAMN02745728_01648</name>
</gene>
<evidence type="ECO:0000259" key="4">
    <source>
        <dbReference type="Pfam" id="PF01420"/>
    </source>
</evidence>
<dbReference type="GO" id="GO:0003677">
    <property type="term" value="F:DNA binding"/>
    <property type="evidence" value="ECO:0007669"/>
    <property type="project" value="UniProtKB-KW"/>
</dbReference>
<dbReference type="PANTHER" id="PTHR43140:SF1">
    <property type="entry name" value="TYPE I RESTRICTION ENZYME ECOKI SPECIFICITY SUBUNIT"/>
    <property type="match status" value="1"/>
</dbReference>
<comment type="similarity">
    <text evidence="1">Belongs to the type-I restriction system S methylase family.</text>
</comment>
<dbReference type="RefSeq" id="WP_072697335.1">
    <property type="nucleotide sequence ID" value="NZ_FRDI01000007.1"/>
</dbReference>
<keyword evidence="3" id="KW-0238">DNA-binding</keyword>
<dbReference type="OrthoDB" id="5363772at2"/>
<protein>
    <submittedName>
        <fullName evidence="5">Type I restriction enzyme, S subunit</fullName>
    </submittedName>
</protein>
<feature type="domain" description="Type I restriction modification DNA specificity" evidence="4">
    <location>
        <begin position="289"/>
        <end position="438"/>
    </location>
</feature>
<sequence>MRALYPIEWIKVTCEDIVVDPKSDIVDGPFGSNLKASEYANVGVPIARIQNVKRFNFVDKNISFVTPKKAYELKRHSFFSGDILITKLGSPLGLACEVPQHFKSGIIVADIVRLRHNKKICLTSYLVYLINSEVVIKQIEKHVKGTTRPRINLGVIRGLDLPLPPLAEQKVIADKLDTLLSLVKDIQIRLARISFIIKRFRQSVLAAAMSGKLTEEWRKNHSYHSASNDFTKIKEQRDSIVVGKSKMPQSHLFYEEYQVPPSWIWVSLDSLTYQIVDGTHHTPKYTESGIPFISVKDIKKGKIDFSDTKFIDKREHIELSKRCPVKKGDLLFTKSGTIGRTAIVNTDKEFSLFVSVALLKPASSSVNMRFIDMALQKWTNEIDVSSRIVGSAIKNLHLRDMRVLAIPFAPLEEQAEIVRCVEELFAFIDNIEQKNNAVLGRVNNLTQSILAKAFRGELTADWRAANPDLISGANSAKALLEKIKFEREELKKQPKLKRITAKKQVGESMSKQIIEVAVALKKAGKPLSGQQLLAASGYPSDSNTEELERFFLDIRKALMYDRSIVKLERNVDDKQDWFSLAKTSTQS</sequence>
<proteinExistence type="inferred from homology"/>
<dbReference type="EMBL" id="FRDI01000007">
    <property type="protein sequence ID" value="SHN66456.1"/>
    <property type="molecule type" value="Genomic_DNA"/>
</dbReference>